<sequence length="132" mass="14138">MRTQRDSHNVSGMSLRLQMRQALPEAMRARDKASVSALRATLATLDNAEAVPVDESALRGSAVEHSPVGVGVTEGARCELSEREVREIVRAEATERLEVAAQLTAPAHADRVAQLRAEAAVLLRFLDGASPA</sequence>
<dbReference type="EMBL" id="AP026074">
    <property type="protein sequence ID" value="BDM74568.1"/>
    <property type="molecule type" value="Genomic_DNA"/>
</dbReference>
<reference evidence="1" key="1">
    <citation type="submission" date="2022-06" db="EMBL/GenBank/DDBJ databases">
        <title>Complete genome sequence of Streptomyces nigrescens HEK616.</title>
        <authorList>
            <person name="Asamizu S."/>
            <person name="Onaka H."/>
        </authorList>
    </citation>
    <scope>NUCLEOTIDE SEQUENCE</scope>
    <source>
        <strain evidence="1">HEK616</strain>
        <plasmid evidence="1">SNP1</plasmid>
    </source>
</reference>
<dbReference type="Proteomes" id="UP001059597">
    <property type="component" value="Plasmid SNP1"/>
</dbReference>
<evidence type="ECO:0000313" key="2">
    <source>
        <dbReference type="Proteomes" id="UP001059597"/>
    </source>
</evidence>
<evidence type="ECO:0000313" key="1">
    <source>
        <dbReference type="EMBL" id="BDM74568.1"/>
    </source>
</evidence>
<name>A0ABN6RBJ7_STRNI</name>
<geneLocation type="plasmid" evidence="1 2">
    <name>SNP1</name>
</geneLocation>
<accession>A0ABN6RBJ7</accession>
<dbReference type="InterPro" id="IPR042184">
    <property type="entry name" value="YqeY/Aim41_N"/>
</dbReference>
<dbReference type="Gene3D" id="1.10.1510.10">
    <property type="entry name" value="Uncharacterised protein YqeY/AIM41 PF09424, N-terminal domain"/>
    <property type="match status" value="1"/>
</dbReference>
<keyword evidence="2" id="KW-1185">Reference proteome</keyword>
<organism evidence="1 2">
    <name type="scientific">Streptomyces nigrescens</name>
    <dbReference type="NCBI Taxonomy" id="1920"/>
    <lineage>
        <taxon>Bacteria</taxon>
        <taxon>Bacillati</taxon>
        <taxon>Actinomycetota</taxon>
        <taxon>Actinomycetes</taxon>
        <taxon>Kitasatosporales</taxon>
        <taxon>Streptomycetaceae</taxon>
        <taxon>Streptomyces</taxon>
    </lineage>
</organism>
<keyword evidence="1" id="KW-0614">Plasmid</keyword>
<protein>
    <submittedName>
        <fullName evidence="1">Uncharacterized protein</fullName>
    </submittedName>
</protein>
<proteinExistence type="predicted"/>
<gene>
    <name evidence="1" type="ORF">HEK616_80550</name>
</gene>